<name>A0A410K107_9BACT</name>
<dbReference type="AlphaFoldDB" id="A0A410K107"/>
<dbReference type="InterPro" id="IPR000160">
    <property type="entry name" value="GGDEF_dom"/>
</dbReference>
<dbReference type="CDD" id="cd01949">
    <property type="entry name" value="GGDEF"/>
    <property type="match status" value="1"/>
</dbReference>
<gene>
    <name evidence="4" type="ORF">EP073_12245</name>
</gene>
<feature type="transmembrane region" description="Helical" evidence="1">
    <location>
        <begin position="14"/>
        <end position="34"/>
    </location>
</feature>
<dbReference type="FunFam" id="3.30.70.270:FF:000001">
    <property type="entry name" value="Diguanylate cyclase domain protein"/>
    <property type="match status" value="1"/>
</dbReference>
<dbReference type="RefSeq" id="WP_128467451.1">
    <property type="nucleotide sequence ID" value="NZ_CP035108.1"/>
</dbReference>
<dbReference type="NCBIfam" id="TIGR00254">
    <property type="entry name" value="GGDEF"/>
    <property type="match status" value="1"/>
</dbReference>
<dbReference type="InterPro" id="IPR052163">
    <property type="entry name" value="DGC-Regulatory_Protein"/>
</dbReference>
<dbReference type="Gene3D" id="3.30.70.270">
    <property type="match status" value="1"/>
</dbReference>
<proteinExistence type="predicted"/>
<dbReference type="InterPro" id="IPR003660">
    <property type="entry name" value="HAMP_dom"/>
</dbReference>
<organism evidence="4 5">
    <name type="scientific">Geovibrio thiophilus</name>
    <dbReference type="NCBI Taxonomy" id="139438"/>
    <lineage>
        <taxon>Bacteria</taxon>
        <taxon>Pseudomonadati</taxon>
        <taxon>Deferribacterota</taxon>
        <taxon>Deferribacteres</taxon>
        <taxon>Deferribacterales</taxon>
        <taxon>Geovibrionaceae</taxon>
        <taxon>Geovibrio</taxon>
    </lineage>
</organism>
<protein>
    <submittedName>
        <fullName evidence="4">Sensor domain-containing diguanylate cyclase</fullName>
    </submittedName>
</protein>
<evidence type="ECO:0000313" key="5">
    <source>
        <dbReference type="Proteomes" id="UP000287502"/>
    </source>
</evidence>
<dbReference type="Gene3D" id="6.10.340.10">
    <property type="match status" value="1"/>
</dbReference>
<keyword evidence="1" id="KW-0472">Membrane</keyword>
<keyword evidence="1" id="KW-0812">Transmembrane</keyword>
<dbReference type="Pfam" id="PF00990">
    <property type="entry name" value="GGDEF"/>
    <property type="match status" value="1"/>
</dbReference>
<evidence type="ECO:0000259" key="2">
    <source>
        <dbReference type="PROSITE" id="PS50885"/>
    </source>
</evidence>
<dbReference type="PANTHER" id="PTHR46663:SF2">
    <property type="entry name" value="GGDEF DOMAIN-CONTAINING PROTEIN"/>
    <property type="match status" value="1"/>
</dbReference>
<keyword evidence="1" id="KW-1133">Transmembrane helix</keyword>
<dbReference type="GO" id="GO:0007165">
    <property type="term" value="P:signal transduction"/>
    <property type="evidence" value="ECO:0007669"/>
    <property type="project" value="InterPro"/>
</dbReference>
<dbReference type="EMBL" id="CP035108">
    <property type="protein sequence ID" value="QAR34146.1"/>
    <property type="molecule type" value="Genomic_DNA"/>
</dbReference>
<dbReference type="Proteomes" id="UP000287502">
    <property type="component" value="Chromosome"/>
</dbReference>
<dbReference type="PROSITE" id="PS50885">
    <property type="entry name" value="HAMP"/>
    <property type="match status" value="1"/>
</dbReference>
<keyword evidence="5" id="KW-1185">Reference proteome</keyword>
<dbReference type="SMART" id="SM00267">
    <property type="entry name" value="GGDEF"/>
    <property type="match status" value="1"/>
</dbReference>
<evidence type="ECO:0000259" key="3">
    <source>
        <dbReference type="PROSITE" id="PS50887"/>
    </source>
</evidence>
<dbReference type="GO" id="GO:0003824">
    <property type="term" value="F:catalytic activity"/>
    <property type="evidence" value="ECO:0007669"/>
    <property type="project" value="UniProtKB-ARBA"/>
</dbReference>
<dbReference type="SUPFAM" id="SSF55073">
    <property type="entry name" value="Nucleotide cyclase"/>
    <property type="match status" value="1"/>
</dbReference>
<dbReference type="InterPro" id="IPR029787">
    <property type="entry name" value="Nucleotide_cyclase"/>
</dbReference>
<feature type="transmembrane region" description="Helical" evidence="1">
    <location>
        <begin position="208"/>
        <end position="230"/>
    </location>
</feature>
<evidence type="ECO:0000256" key="1">
    <source>
        <dbReference type="SAM" id="Phobius"/>
    </source>
</evidence>
<dbReference type="PROSITE" id="PS50887">
    <property type="entry name" value="GGDEF"/>
    <property type="match status" value="1"/>
</dbReference>
<evidence type="ECO:0000313" key="4">
    <source>
        <dbReference type="EMBL" id="QAR34146.1"/>
    </source>
</evidence>
<accession>A0A410K107</accession>
<feature type="domain" description="HAMP" evidence="2">
    <location>
        <begin position="231"/>
        <end position="284"/>
    </location>
</feature>
<reference evidence="4 5" key="1">
    <citation type="submission" date="2019-01" db="EMBL/GenBank/DDBJ databases">
        <title>Geovibrio thiophilus DSM 11263, complete genome.</title>
        <authorList>
            <person name="Spring S."/>
            <person name="Bunk B."/>
            <person name="Sproer C."/>
        </authorList>
    </citation>
    <scope>NUCLEOTIDE SEQUENCE [LARGE SCALE GENOMIC DNA]</scope>
    <source>
        <strain evidence="4 5">DSM 11263</strain>
    </source>
</reference>
<sequence length="618" mass="70774">MQFFRDVSLKVKLLGIYFFGLILLGVVGYGLFIYTEVQNYYTDKSVFSSQGRYFQEKSFRHMKYTMDLHGILTRLYSAAGDPANNKENIVKEFISNVLILSDDSYSFAIFDFSGNLVAANGSDFKNLINSGTTNRSKLNLLIKKAFEARMHGAFADFSSDGKNVSYFINTMYFEPLDYYILSLDKTQRSEENIDSILLEKRMRIIKSVVICFILGLAATTVVVGILYTYLKGMTKNINRITRSIGDLGSAGVIETKLEAVNRDEIGRMIAAFNDYLQKRLNMEQFKQLIEEDKNIHDVYVRVFGLLNSFGFHDFAIYEVDEAKNKINYLNHEICGDVCTLEPMPCSDDILISPEECRCKRLAQTVFGSADFRACPKFLGYDKNRKHMCMPIIIAGSVGEVVHVTVKPEDEEMLKKALPLLQDYLKNASPVIESKKLLKNLRETTLKDPLTGLNNRRFLEEYTEILTADTKRRQKNMGILMCDLDYFKKVNDDLGHETGDRVLQILATIMKGSVRSSDIIIRYGGEEFLIIIKDAEDDESVMRVAEKIRENMEAHEMRLSPNVTLKKTLSIGVSIFPKDTENFWQAIKFADISLYKAKEAGRNKVMRFTRDMWTHDTEY</sequence>
<feature type="domain" description="GGDEF" evidence="3">
    <location>
        <begin position="474"/>
        <end position="609"/>
    </location>
</feature>
<dbReference type="GO" id="GO:0016020">
    <property type="term" value="C:membrane"/>
    <property type="evidence" value="ECO:0007669"/>
    <property type="project" value="InterPro"/>
</dbReference>
<dbReference type="OrthoDB" id="9805474at2"/>
<dbReference type="InterPro" id="IPR043128">
    <property type="entry name" value="Rev_trsase/Diguanyl_cyclase"/>
</dbReference>
<dbReference type="PANTHER" id="PTHR46663">
    <property type="entry name" value="DIGUANYLATE CYCLASE DGCT-RELATED"/>
    <property type="match status" value="1"/>
</dbReference>
<dbReference type="KEGG" id="gtl:EP073_12245"/>